<organism evidence="2">
    <name type="scientific">Eremomyces bilateralis CBS 781.70</name>
    <dbReference type="NCBI Taxonomy" id="1392243"/>
    <lineage>
        <taxon>Eukaryota</taxon>
        <taxon>Fungi</taxon>
        <taxon>Dikarya</taxon>
        <taxon>Ascomycota</taxon>
        <taxon>Pezizomycotina</taxon>
        <taxon>Dothideomycetes</taxon>
        <taxon>Dothideomycetes incertae sedis</taxon>
        <taxon>Eremomycetales</taxon>
        <taxon>Eremomycetaceae</taxon>
        <taxon>Eremomyces</taxon>
    </lineage>
</organism>
<dbReference type="RefSeq" id="XP_033535491.1">
    <property type="nucleotide sequence ID" value="XM_033679187.1"/>
</dbReference>
<evidence type="ECO:0000259" key="1">
    <source>
        <dbReference type="Pfam" id="PF04321"/>
    </source>
</evidence>
<dbReference type="AlphaFoldDB" id="A0A6G1G7J9"/>
<dbReference type="OrthoDB" id="6235964at2759"/>
<dbReference type="GO" id="GO:0006556">
    <property type="term" value="P:S-adenosylmethionine biosynthetic process"/>
    <property type="evidence" value="ECO:0007669"/>
    <property type="project" value="UniProtKB-UniPathway"/>
</dbReference>
<proteinExistence type="predicted"/>
<gene>
    <name evidence="2 4" type="ORF">P152DRAFT_457231</name>
</gene>
<dbReference type="UniPathway" id="UPA00315">
    <property type="reaction ID" value="UER00080"/>
</dbReference>
<dbReference type="GeneID" id="54419757"/>
<dbReference type="PANTHER" id="PTHR10491">
    <property type="entry name" value="DTDP-4-DEHYDRORHAMNOSE REDUCTASE"/>
    <property type="match status" value="1"/>
</dbReference>
<dbReference type="EMBL" id="ML975154">
    <property type="protein sequence ID" value="KAF1813860.1"/>
    <property type="molecule type" value="Genomic_DNA"/>
</dbReference>
<dbReference type="Gene3D" id="3.40.50.720">
    <property type="entry name" value="NAD(P)-binding Rossmann-like Domain"/>
    <property type="match status" value="1"/>
</dbReference>
<dbReference type="Proteomes" id="UP000504638">
    <property type="component" value="Unplaced"/>
</dbReference>
<protein>
    <submittedName>
        <fullName evidence="2 4">NAD(P)-binding protein</fullName>
    </submittedName>
</protein>
<dbReference type="Pfam" id="PF04321">
    <property type="entry name" value="RmlD_sub_bind"/>
    <property type="match status" value="1"/>
</dbReference>
<reference evidence="4" key="3">
    <citation type="submission" date="2025-04" db="UniProtKB">
        <authorList>
            <consortium name="RefSeq"/>
        </authorList>
    </citation>
    <scope>IDENTIFICATION</scope>
    <source>
        <strain evidence="4">CBS 781.70</strain>
    </source>
</reference>
<dbReference type="GO" id="GO:0048269">
    <property type="term" value="C:methionine adenosyltransferase complex"/>
    <property type="evidence" value="ECO:0007669"/>
    <property type="project" value="TreeGrafter"/>
</dbReference>
<dbReference type="FunFam" id="3.40.50.720:FF:000357">
    <property type="entry name" value="Methionine adenosyltransferase 2 subunit beta"/>
    <property type="match status" value="1"/>
</dbReference>
<dbReference type="PANTHER" id="PTHR10491:SF4">
    <property type="entry name" value="METHIONINE ADENOSYLTRANSFERASE 2 SUBUNIT BETA"/>
    <property type="match status" value="1"/>
</dbReference>
<evidence type="ECO:0000313" key="2">
    <source>
        <dbReference type="EMBL" id="KAF1813860.1"/>
    </source>
</evidence>
<name>A0A6G1G7J9_9PEZI</name>
<sequence length="328" mass="35455">MSRTALVTGASGLLGREVCKAFERDGWNVVGTALTRVNPPSVIKLDILNSEEIEQVLDEVKPHTIVHCAANRFPDLCSADPSAATALNVTSSGTLAAHAFARAILLLYISTDYVFPGPPGAAPYFPDSTPDPPNTYGATKLAGERAVLAATGGAADGNAPRGVVLRVPLLYGHTESDDRSKDGVHALVDALWKSQDLIDAPADAKIKMDDYAQRHPTCTEDVGRVCVELARTYLADDAGAKKLPRVVQFSAEERMTKWAMVGMFAEILGLETGGLVAWDPTKEEAEGTSTKRPYDVKLDTGALREVGVDVRCVDFRGWWRRELHAFRH</sequence>
<dbReference type="InterPro" id="IPR036291">
    <property type="entry name" value="NAD(P)-bd_dom_sf"/>
</dbReference>
<evidence type="ECO:0000313" key="3">
    <source>
        <dbReference type="Proteomes" id="UP000504638"/>
    </source>
</evidence>
<dbReference type="InterPro" id="IPR029903">
    <property type="entry name" value="RmlD-like-bd"/>
</dbReference>
<feature type="domain" description="RmlD-like substrate binding" evidence="1">
    <location>
        <begin position="5"/>
        <end position="307"/>
    </location>
</feature>
<reference evidence="4" key="2">
    <citation type="submission" date="2020-04" db="EMBL/GenBank/DDBJ databases">
        <authorList>
            <consortium name="NCBI Genome Project"/>
        </authorList>
    </citation>
    <scope>NUCLEOTIDE SEQUENCE</scope>
    <source>
        <strain evidence="4">CBS 781.70</strain>
    </source>
</reference>
<reference evidence="2 4" key="1">
    <citation type="submission" date="2020-01" db="EMBL/GenBank/DDBJ databases">
        <authorList>
            <consortium name="DOE Joint Genome Institute"/>
            <person name="Haridas S."/>
            <person name="Albert R."/>
            <person name="Binder M."/>
            <person name="Bloem J."/>
            <person name="Labutti K."/>
            <person name="Salamov A."/>
            <person name="Andreopoulos B."/>
            <person name="Baker S.E."/>
            <person name="Barry K."/>
            <person name="Bills G."/>
            <person name="Bluhm B.H."/>
            <person name="Cannon C."/>
            <person name="Castanera R."/>
            <person name="Culley D.E."/>
            <person name="Daum C."/>
            <person name="Ezra D."/>
            <person name="Gonzalez J.B."/>
            <person name="Henrissat B."/>
            <person name="Kuo A."/>
            <person name="Liang C."/>
            <person name="Lipzen A."/>
            <person name="Lutzoni F."/>
            <person name="Magnuson J."/>
            <person name="Mondo S."/>
            <person name="Nolan M."/>
            <person name="Ohm R."/>
            <person name="Pangilinan J."/>
            <person name="Park H.-J."/>
            <person name="Ramirez L."/>
            <person name="Alfaro M."/>
            <person name="Sun H."/>
            <person name="Tritt A."/>
            <person name="Yoshinaga Y."/>
            <person name="Zwiers L.-H."/>
            <person name="Turgeon B.G."/>
            <person name="Goodwin S.B."/>
            <person name="Spatafora J.W."/>
            <person name="Crous P.W."/>
            <person name="Grigoriev I.V."/>
        </authorList>
    </citation>
    <scope>NUCLEOTIDE SEQUENCE</scope>
    <source>
        <strain evidence="2 4">CBS 781.70</strain>
    </source>
</reference>
<dbReference type="InterPro" id="IPR005913">
    <property type="entry name" value="dTDP_dehydrorham_reduct"/>
</dbReference>
<dbReference type="SUPFAM" id="SSF51735">
    <property type="entry name" value="NAD(P)-binding Rossmann-fold domains"/>
    <property type="match status" value="1"/>
</dbReference>
<dbReference type="CDD" id="cd05254">
    <property type="entry name" value="dTDP_HR_like_SDR_e"/>
    <property type="match status" value="1"/>
</dbReference>
<evidence type="ECO:0000313" key="4">
    <source>
        <dbReference type="RefSeq" id="XP_033535491.1"/>
    </source>
</evidence>
<dbReference type="GO" id="GO:0048270">
    <property type="term" value="F:methionine adenosyltransferase regulator activity"/>
    <property type="evidence" value="ECO:0007669"/>
    <property type="project" value="TreeGrafter"/>
</dbReference>
<accession>A0A6G1G7J9</accession>
<keyword evidence="3" id="KW-1185">Reference proteome</keyword>